<gene>
    <name evidence="2" type="ORF">CLV98_12016</name>
</gene>
<feature type="domain" description="PPM-type phosphatase" evidence="1">
    <location>
        <begin position="6"/>
        <end position="260"/>
    </location>
</feature>
<reference evidence="2 3" key="1">
    <citation type="submission" date="2018-03" db="EMBL/GenBank/DDBJ databases">
        <title>Genomic Encyclopedia of Archaeal and Bacterial Type Strains, Phase II (KMG-II): from individual species to whole genera.</title>
        <authorList>
            <person name="Goeker M."/>
        </authorList>
    </citation>
    <scope>NUCLEOTIDE SEQUENCE [LARGE SCALE GENOMIC DNA]</scope>
    <source>
        <strain evidence="2 3">DSM 100346</strain>
    </source>
</reference>
<dbReference type="SMART" id="SM00331">
    <property type="entry name" value="PP2C_SIG"/>
    <property type="match status" value="1"/>
</dbReference>
<proteinExistence type="predicted"/>
<organism evidence="2 3">
    <name type="scientific">Dyadobacter jejuensis</name>
    <dbReference type="NCBI Taxonomy" id="1082580"/>
    <lineage>
        <taxon>Bacteria</taxon>
        <taxon>Pseudomonadati</taxon>
        <taxon>Bacteroidota</taxon>
        <taxon>Cytophagia</taxon>
        <taxon>Cytophagales</taxon>
        <taxon>Spirosomataceae</taxon>
        <taxon>Dyadobacter</taxon>
    </lineage>
</organism>
<comment type="caution">
    <text evidence="2">The sequence shown here is derived from an EMBL/GenBank/DDBJ whole genome shotgun (WGS) entry which is preliminary data.</text>
</comment>
<dbReference type="SUPFAM" id="SSF81606">
    <property type="entry name" value="PP2C-like"/>
    <property type="match status" value="1"/>
</dbReference>
<name>A0A316AA67_9BACT</name>
<dbReference type="PANTHER" id="PTHR47992">
    <property type="entry name" value="PROTEIN PHOSPHATASE"/>
    <property type="match status" value="1"/>
</dbReference>
<accession>A0A316AA67</accession>
<dbReference type="InterPro" id="IPR036457">
    <property type="entry name" value="PPM-type-like_dom_sf"/>
</dbReference>
<dbReference type="Gene3D" id="3.60.40.10">
    <property type="entry name" value="PPM-type phosphatase domain"/>
    <property type="match status" value="1"/>
</dbReference>
<dbReference type="InterPro" id="IPR001932">
    <property type="entry name" value="PPM-type_phosphatase-like_dom"/>
</dbReference>
<protein>
    <submittedName>
        <fullName evidence="2">Serine/threonine protein phosphatase PrpC</fullName>
    </submittedName>
</protein>
<dbReference type="Pfam" id="PF13672">
    <property type="entry name" value="PP2C_2"/>
    <property type="match status" value="1"/>
</dbReference>
<dbReference type="EMBL" id="QGDT01000020">
    <property type="protein sequence ID" value="PWJ53900.1"/>
    <property type="molecule type" value="Genomic_DNA"/>
</dbReference>
<dbReference type="RefSeq" id="WP_109678031.1">
    <property type="nucleotide sequence ID" value="NZ_QGDT01000020.1"/>
</dbReference>
<dbReference type="AlphaFoldDB" id="A0A316AA67"/>
<dbReference type="GO" id="GO:0004722">
    <property type="term" value="F:protein serine/threonine phosphatase activity"/>
    <property type="evidence" value="ECO:0007669"/>
    <property type="project" value="InterPro"/>
</dbReference>
<sequence length="262" mass="28553">MLEQLDFYGLSDQGRHRDTNEDCYIAQSIGRREAVLLAAIDGVGGYEGGEVAAGIAQETVIALLSGSAQAETVLTEPVLAEPVQQINEAITEANNRIYEKARTDAILSAMGCVLTVAIADPVARRVYYGHVGDTRLYLWSEGELRKLSRDHSIVGLFEDLGQLTEEEAMQHPKRNEILRLLGRDLQQPNDENFINTGTADFVPGDMLLLCSDGLTDLVTKKEISLVLSHELSVKAKAQALVDAANQAGGHDNITVVLAHFRQ</sequence>
<dbReference type="SMART" id="SM00332">
    <property type="entry name" value="PP2Cc"/>
    <property type="match status" value="1"/>
</dbReference>
<dbReference type="Proteomes" id="UP000245880">
    <property type="component" value="Unassembled WGS sequence"/>
</dbReference>
<dbReference type="PROSITE" id="PS51746">
    <property type="entry name" value="PPM_2"/>
    <property type="match status" value="1"/>
</dbReference>
<dbReference type="CDD" id="cd00143">
    <property type="entry name" value="PP2Cc"/>
    <property type="match status" value="1"/>
</dbReference>
<dbReference type="InterPro" id="IPR015655">
    <property type="entry name" value="PP2C"/>
</dbReference>
<keyword evidence="3" id="KW-1185">Reference proteome</keyword>
<evidence type="ECO:0000259" key="1">
    <source>
        <dbReference type="PROSITE" id="PS51746"/>
    </source>
</evidence>
<evidence type="ECO:0000313" key="3">
    <source>
        <dbReference type="Proteomes" id="UP000245880"/>
    </source>
</evidence>
<dbReference type="OrthoDB" id="9801841at2"/>
<evidence type="ECO:0000313" key="2">
    <source>
        <dbReference type="EMBL" id="PWJ53900.1"/>
    </source>
</evidence>